<keyword evidence="4 8" id="KW-0479">Metal-binding</keyword>
<comment type="cofactor">
    <cofactor evidence="1 8">
        <name>heme</name>
        <dbReference type="ChEBI" id="CHEBI:30413"/>
    </cofactor>
</comment>
<dbReference type="PRINTS" id="PR00385">
    <property type="entry name" value="P450"/>
</dbReference>
<dbReference type="InterPro" id="IPR050121">
    <property type="entry name" value="Cytochrome_P450_monoxygenase"/>
</dbReference>
<dbReference type="PROSITE" id="PS00086">
    <property type="entry name" value="CYTOCHROME_P450"/>
    <property type="match status" value="1"/>
</dbReference>
<dbReference type="InterPro" id="IPR002401">
    <property type="entry name" value="Cyt_P450_E_grp-I"/>
</dbReference>
<dbReference type="GeneID" id="54489991"/>
<dbReference type="PANTHER" id="PTHR24305">
    <property type="entry name" value="CYTOCHROME P450"/>
    <property type="match status" value="1"/>
</dbReference>
<protein>
    <submittedName>
        <fullName evidence="11">Cytochrome P450 monooxygenase-like protein</fullName>
    </submittedName>
</protein>
<dbReference type="InterPro" id="IPR017972">
    <property type="entry name" value="Cyt_P450_CS"/>
</dbReference>
<keyword evidence="10" id="KW-1133">Transmembrane helix</keyword>
<dbReference type="PRINTS" id="PR00463">
    <property type="entry name" value="EP450I"/>
</dbReference>
<feature type="transmembrane region" description="Helical" evidence="10">
    <location>
        <begin position="12"/>
        <end position="32"/>
    </location>
</feature>
<comment type="similarity">
    <text evidence="2 9">Belongs to the cytochrome P450 family.</text>
</comment>
<dbReference type="GO" id="GO:0004497">
    <property type="term" value="F:monooxygenase activity"/>
    <property type="evidence" value="ECO:0007669"/>
    <property type="project" value="UniProtKB-KW"/>
</dbReference>
<reference evidence="11" key="1">
    <citation type="journal article" date="2020" name="Stud. Mycol.">
        <title>101 Dothideomycetes genomes: a test case for predicting lifestyles and emergence of pathogens.</title>
        <authorList>
            <person name="Haridas S."/>
            <person name="Albert R."/>
            <person name="Binder M."/>
            <person name="Bloem J."/>
            <person name="Labutti K."/>
            <person name="Salamov A."/>
            <person name="Andreopoulos B."/>
            <person name="Baker S."/>
            <person name="Barry K."/>
            <person name="Bills G."/>
            <person name="Bluhm B."/>
            <person name="Cannon C."/>
            <person name="Castanera R."/>
            <person name="Culley D."/>
            <person name="Daum C."/>
            <person name="Ezra D."/>
            <person name="Gonzalez J."/>
            <person name="Henrissat B."/>
            <person name="Kuo A."/>
            <person name="Liang C."/>
            <person name="Lipzen A."/>
            <person name="Lutzoni F."/>
            <person name="Magnuson J."/>
            <person name="Mondo S."/>
            <person name="Nolan M."/>
            <person name="Ohm R."/>
            <person name="Pangilinan J."/>
            <person name="Park H.-J."/>
            <person name="Ramirez L."/>
            <person name="Alfaro M."/>
            <person name="Sun H."/>
            <person name="Tritt A."/>
            <person name="Yoshinaga Y."/>
            <person name="Zwiers L.-H."/>
            <person name="Turgeon B."/>
            <person name="Goodwin S."/>
            <person name="Spatafora J."/>
            <person name="Crous P."/>
            <person name="Grigoriev I."/>
        </authorList>
    </citation>
    <scope>NUCLEOTIDE SEQUENCE</scope>
    <source>
        <strain evidence="11">CBS 121739</strain>
    </source>
</reference>
<dbReference type="InterPro" id="IPR001128">
    <property type="entry name" value="Cyt_P450"/>
</dbReference>
<accession>A0A6A6WJK6</accession>
<evidence type="ECO:0000313" key="12">
    <source>
        <dbReference type="Proteomes" id="UP000799437"/>
    </source>
</evidence>
<sequence length="531" mass="60502">MLEVYQFSRILPLLSLVLLYIYYVTKLLYTALLGPLSRYPGPVSAKFSDIESYWHTVKLNRHIWLWQMHEKYGPIVRIGPNSVVISSVEGFHRIYDVKANTQKAEAYLAYAKTWGIYNTFTKLSKEEYQPYRRFVQSALSERNVKAAEPVVIENIDRWGDLLVIGGSSKTWSSPRDMVGEADALVFDIICDLCYGKSFNVKEHRENEMRETSRSIQQFMKINYMIAKSPCVKLWIWLKPRGLDALMREITPASIKRYFQTVERLVLTRLEEEELNEKKGIDVRRKDLLHFIFKARDEGKVIMSHGALVEEAGMFMIGGTDTTSHVTAALFFYLAHNPRVLWTLTQEIRSTFISLDDIKAGQALSRCKYLDACINEALRMSSSGNADHSREVLPGGLKVGDAFFPAGTIVGSSSYVLHHSADHFRDPFVFRPERWIVGGDITAADVARAETANFPFSLGPRGCPGKTLAWEELRLIFGRTLWRLDLVLAQGDTTGMGRDELGWGRTDKTQYQAGDAMVGYRKGPFVQFKVRE</sequence>
<dbReference type="OrthoDB" id="1470350at2759"/>
<proteinExistence type="inferred from homology"/>
<keyword evidence="12" id="KW-1185">Reference proteome</keyword>
<evidence type="ECO:0000256" key="3">
    <source>
        <dbReference type="ARBA" id="ARBA00022617"/>
    </source>
</evidence>
<keyword evidence="10" id="KW-0472">Membrane</keyword>
<evidence type="ECO:0000256" key="5">
    <source>
        <dbReference type="ARBA" id="ARBA00023002"/>
    </source>
</evidence>
<keyword evidence="5 9" id="KW-0560">Oxidoreductase</keyword>
<evidence type="ECO:0000256" key="8">
    <source>
        <dbReference type="PIRSR" id="PIRSR602401-1"/>
    </source>
</evidence>
<evidence type="ECO:0000256" key="10">
    <source>
        <dbReference type="SAM" id="Phobius"/>
    </source>
</evidence>
<dbReference type="Pfam" id="PF00067">
    <property type="entry name" value="p450"/>
    <property type="match status" value="1"/>
</dbReference>
<dbReference type="GO" id="GO:0005506">
    <property type="term" value="F:iron ion binding"/>
    <property type="evidence" value="ECO:0007669"/>
    <property type="project" value="InterPro"/>
</dbReference>
<dbReference type="RefSeq" id="XP_033604915.1">
    <property type="nucleotide sequence ID" value="XM_033748937.1"/>
</dbReference>
<keyword evidence="3 8" id="KW-0349">Heme</keyword>
<dbReference type="GO" id="GO:0016705">
    <property type="term" value="F:oxidoreductase activity, acting on paired donors, with incorporation or reduction of molecular oxygen"/>
    <property type="evidence" value="ECO:0007669"/>
    <property type="project" value="InterPro"/>
</dbReference>
<dbReference type="EMBL" id="ML996565">
    <property type="protein sequence ID" value="KAF2762464.1"/>
    <property type="molecule type" value="Genomic_DNA"/>
</dbReference>
<dbReference type="PANTHER" id="PTHR24305:SF237">
    <property type="entry name" value="CYTOCHROME P450 MONOOXYGENASE ATNE-RELATED"/>
    <property type="match status" value="1"/>
</dbReference>
<evidence type="ECO:0000256" key="6">
    <source>
        <dbReference type="ARBA" id="ARBA00023004"/>
    </source>
</evidence>
<feature type="binding site" description="axial binding residue" evidence="8">
    <location>
        <position position="462"/>
    </location>
    <ligand>
        <name>heme</name>
        <dbReference type="ChEBI" id="CHEBI:30413"/>
    </ligand>
    <ligandPart>
        <name>Fe</name>
        <dbReference type="ChEBI" id="CHEBI:18248"/>
    </ligandPart>
</feature>
<keyword evidence="6 8" id="KW-0408">Iron</keyword>
<evidence type="ECO:0000256" key="2">
    <source>
        <dbReference type="ARBA" id="ARBA00010617"/>
    </source>
</evidence>
<evidence type="ECO:0000256" key="4">
    <source>
        <dbReference type="ARBA" id="ARBA00022723"/>
    </source>
</evidence>
<gene>
    <name evidence="11" type="ORF">EJ05DRAFT_529893</name>
</gene>
<dbReference type="Gene3D" id="1.10.630.10">
    <property type="entry name" value="Cytochrome P450"/>
    <property type="match status" value="1"/>
</dbReference>
<evidence type="ECO:0000313" key="11">
    <source>
        <dbReference type="EMBL" id="KAF2762464.1"/>
    </source>
</evidence>
<dbReference type="InterPro" id="IPR036396">
    <property type="entry name" value="Cyt_P450_sf"/>
</dbReference>
<evidence type="ECO:0000256" key="1">
    <source>
        <dbReference type="ARBA" id="ARBA00001971"/>
    </source>
</evidence>
<organism evidence="11 12">
    <name type="scientific">Pseudovirgaria hyperparasitica</name>
    <dbReference type="NCBI Taxonomy" id="470096"/>
    <lineage>
        <taxon>Eukaryota</taxon>
        <taxon>Fungi</taxon>
        <taxon>Dikarya</taxon>
        <taxon>Ascomycota</taxon>
        <taxon>Pezizomycotina</taxon>
        <taxon>Dothideomycetes</taxon>
        <taxon>Dothideomycetes incertae sedis</taxon>
        <taxon>Acrospermales</taxon>
        <taxon>Acrospermaceae</taxon>
        <taxon>Pseudovirgaria</taxon>
    </lineage>
</organism>
<name>A0A6A6WJK6_9PEZI</name>
<evidence type="ECO:0000256" key="9">
    <source>
        <dbReference type="RuleBase" id="RU000461"/>
    </source>
</evidence>
<dbReference type="AlphaFoldDB" id="A0A6A6WJK6"/>
<keyword evidence="7 9" id="KW-0503">Monooxygenase</keyword>
<dbReference type="GO" id="GO:0020037">
    <property type="term" value="F:heme binding"/>
    <property type="evidence" value="ECO:0007669"/>
    <property type="project" value="InterPro"/>
</dbReference>
<dbReference type="Proteomes" id="UP000799437">
    <property type="component" value="Unassembled WGS sequence"/>
</dbReference>
<keyword evidence="10" id="KW-0812">Transmembrane</keyword>
<evidence type="ECO:0000256" key="7">
    <source>
        <dbReference type="ARBA" id="ARBA00023033"/>
    </source>
</evidence>
<dbReference type="SUPFAM" id="SSF48264">
    <property type="entry name" value="Cytochrome P450"/>
    <property type="match status" value="1"/>
</dbReference>